<comment type="caution">
    <text evidence="1">The sequence shown here is derived from an EMBL/GenBank/DDBJ whole genome shotgun (WGS) entry which is preliminary data.</text>
</comment>
<evidence type="ECO:0000313" key="1">
    <source>
        <dbReference type="EMBL" id="OAD09242.1"/>
    </source>
</evidence>
<reference evidence="1 2" key="1">
    <citation type="submission" date="2015-06" db="EMBL/GenBank/DDBJ databases">
        <title>Expansion of signal transduction pathways in fungi by whole-genome duplication.</title>
        <authorList>
            <consortium name="DOE Joint Genome Institute"/>
            <person name="Corrochano L.M."/>
            <person name="Kuo A."/>
            <person name="Marcet-Houben M."/>
            <person name="Polaino S."/>
            <person name="Salamov A."/>
            <person name="Villalobos J.M."/>
            <person name="Alvarez M.I."/>
            <person name="Avalos J."/>
            <person name="Benito E.P."/>
            <person name="Benoit I."/>
            <person name="Burger G."/>
            <person name="Camino L.P."/>
            <person name="Canovas D."/>
            <person name="Cerda-Olmedo E."/>
            <person name="Cheng J.-F."/>
            <person name="Dominguez A."/>
            <person name="Elias M."/>
            <person name="Eslava A.P."/>
            <person name="Glaser F."/>
            <person name="Grimwood J."/>
            <person name="Gutierrez G."/>
            <person name="Heitman J."/>
            <person name="Henrissat B."/>
            <person name="Iturriaga E.A."/>
            <person name="Lang B.F."/>
            <person name="Lavin J.L."/>
            <person name="Lee S."/>
            <person name="Li W."/>
            <person name="Lindquist E."/>
            <person name="Lopez-Garcia S."/>
            <person name="Luque E.M."/>
            <person name="Marcos A.T."/>
            <person name="Martin J."/>
            <person name="Mccluskey K."/>
            <person name="Medina H.R."/>
            <person name="Miralles-Duran A."/>
            <person name="Miyazaki A."/>
            <person name="Munoz-Torres E."/>
            <person name="Oguiza J.A."/>
            <person name="Ohm R."/>
            <person name="Olmedo M."/>
            <person name="Orejas M."/>
            <person name="Ortiz-Castellanos L."/>
            <person name="Pisabarro A.G."/>
            <person name="Rodriguez-Romero J."/>
            <person name="Ruiz-Herrera J."/>
            <person name="Ruiz-Vazquez R."/>
            <person name="Sanz C."/>
            <person name="Schackwitz W."/>
            <person name="Schmutz J."/>
            <person name="Shahriari M."/>
            <person name="Shelest E."/>
            <person name="Silva-Franco F."/>
            <person name="Soanes D."/>
            <person name="Syed K."/>
            <person name="Tagua V.G."/>
            <person name="Talbot N.J."/>
            <person name="Thon M."/>
            <person name="De Vries R.P."/>
            <person name="Wiebenga A."/>
            <person name="Yadav J.S."/>
            <person name="Braun E.L."/>
            <person name="Baker S."/>
            <person name="Garre V."/>
            <person name="Horwitz B."/>
            <person name="Torres-Martinez S."/>
            <person name="Idnurm A."/>
            <person name="Herrera-Estrella A."/>
            <person name="Gabaldon T."/>
            <person name="Grigoriev I.V."/>
        </authorList>
    </citation>
    <scope>NUCLEOTIDE SEQUENCE [LARGE SCALE GENOMIC DNA]</scope>
    <source>
        <strain evidence="1 2">CBS 277.49</strain>
    </source>
</reference>
<dbReference type="AlphaFoldDB" id="A0A162U484"/>
<dbReference type="EMBL" id="AMYB01000001">
    <property type="protein sequence ID" value="OAD09242.1"/>
    <property type="molecule type" value="Genomic_DNA"/>
</dbReference>
<protein>
    <submittedName>
        <fullName evidence="1">Uncharacterized protein</fullName>
    </submittedName>
</protein>
<gene>
    <name evidence="1" type="ORF">MUCCIDRAFT_159396</name>
</gene>
<name>A0A162U484_MUCCL</name>
<evidence type="ECO:0000313" key="2">
    <source>
        <dbReference type="Proteomes" id="UP000077051"/>
    </source>
</evidence>
<dbReference type="Proteomes" id="UP000077051">
    <property type="component" value="Unassembled WGS sequence"/>
</dbReference>
<sequence length="306" mass="35015">MDCRSAVNLVLGLQDSGQYYQGSQRLLQCSVCLKASHLLQEKKTFSQIFDESSESNEGSDKETCFYRAVFLEPNFVKIIALSHCILLKHGCYSDAMIDFFGFEKLEKIHHSLEASYFDYQQNHLHHFNATLIQQLENTLSGLSSRNEEAIYMEVEGCKSLVNTYLDKQLLTMVLELLEFLPKYPQANINEENLRVKYFEPALKYFLNHKKLGLVLTYPESSPDERKLRTDTIKRPDAIASFYQQAKTTHSGAFFEIKNESYKNRKRVLMVDLLKPVHYGEDALDAGVKTPILAQVIGFDATVGLVI</sequence>
<organism evidence="1 2">
    <name type="scientific">Mucor lusitanicus CBS 277.49</name>
    <dbReference type="NCBI Taxonomy" id="747725"/>
    <lineage>
        <taxon>Eukaryota</taxon>
        <taxon>Fungi</taxon>
        <taxon>Fungi incertae sedis</taxon>
        <taxon>Mucoromycota</taxon>
        <taxon>Mucoromycotina</taxon>
        <taxon>Mucoromycetes</taxon>
        <taxon>Mucorales</taxon>
        <taxon>Mucorineae</taxon>
        <taxon>Mucoraceae</taxon>
        <taxon>Mucor</taxon>
    </lineage>
</organism>
<dbReference type="STRING" id="747725.A0A162U484"/>
<keyword evidence="2" id="KW-1185">Reference proteome</keyword>
<proteinExistence type="predicted"/>
<dbReference type="VEuPathDB" id="FungiDB:MUCCIDRAFT_159396"/>
<accession>A0A162U484</accession>